<evidence type="ECO:0000313" key="1">
    <source>
        <dbReference type="EMBL" id="EHK58226.1"/>
    </source>
</evidence>
<gene>
    <name evidence="1" type="ORF">MAXJ12_05988</name>
</gene>
<dbReference type="Proteomes" id="UP000003250">
    <property type="component" value="Unassembled WGS sequence"/>
</dbReference>
<protein>
    <submittedName>
        <fullName evidence="1">Uncharacterized protein</fullName>
    </submittedName>
</protein>
<accession>H0HM34</accession>
<keyword evidence="2" id="KW-1185">Reference proteome</keyword>
<organism evidence="1 2">
    <name type="scientific">Mesorhizobium alhagi CCNWXJ12-2</name>
    <dbReference type="NCBI Taxonomy" id="1107882"/>
    <lineage>
        <taxon>Bacteria</taxon>
        <taxon>Pseudomonadati</taxon>
        <taxon>Pseudomonadota</taxon>
        <taxon>Alphaproteobacteria</taxon>
        <taxon>Hyphomicrobiales</taxon>
        <taxon>Phyllobacteriaceae</taxon>
        <taxon>Allomesorhizobium</taxon>
    </lineage>
</organism>
<evidence type="ECO:0000313" key="2">
    <source>
        <dbReference type="Proteomes" id="UP000003250"/>
    </source>
</evidence>
<reference evidence="1 2" key="1">
    <citation type="journal article" date="2012" name="J. Bacteriol.">
        <title>Draft Genome Sequence of Mesorhizobium alhagi CCNWXJ12-2T, a Novel Salt-Resistant Species Isolated from the Desert of Northwestern China.</title>
        <authorList>
            <person name="Zhou M."/>
            <person name="Chen W."/>
            <person name="Chen H."/>
            <person name="Wei G."/>
        </authorList>
    </citation>
    <scope>NUCLEOTIDE SEQUENCE [LARGE SCALE GENOMIC DNA]</scope>
    <source>
        <strain evidence="1 2">CCNWXJ12-2</strain>
    </source>
</reference>
<name>H0HM34_9HYPH</name>
<sequence>MPEGAGGVKGRIPVPAAIFPEQSHVILLLTRLAILFPLGERRLRRESRASSSPQRGHVAEFRRPQTFLEGPGIFWEISQNPIGSAFVRFGIMQQVR</sequence>
<dbReference type="AlphaFoldDB" id="H0HM34"/>
<dbReference type="EMBL" id="AHAM01000038">
    <property type="protein sequence ID" value="EHK58226.1"/>
    <property type="molecule type" value="Genomic_DNA"/>
</dbReference>
<proteinExistence type="predicted"/>